<dbReference type="AlphaFoldDB" id="A0A7M7KSQ0"/>
<feature type="domain" description="SCP" evidence="1">
    <location>
        <begin position="58"/>
        <end position="227"/>
    </location>
</feature>
<dbReference type="InterPro" id="IPR001283">
    <property type="entry name" value="CRISP-related"/>
</dbReference>
<dbReference type="InterPro" id="IPR035940">
    <property type="entry name" value="CAP_sf"/>
</dbReference>
<dbReference type="EnsemblMetazoa" id="XM_022812542">
    <property type="protein sequence ID" value="XP_022668277"/>
    <property type="gene ID" value="LOC111253313"/>
</dbReference>
<dbReference type="InParanoid" id="A0A7M7KSQ0"/>
<organism evidence="2 3">
    <name type="scientific">Varroa destructor</name>
    <name type="common">Honeybee mite</name>
    <dbReference type="NCBI Taxonomy" id="109461"/>
    <lineage>
        <taxon>Eukaryota</taxon>
        <taxon>Metazoa</taxon>
        <taxon>Ecdysozoa</taxon>
        <taxon>Arthropoda</taxon>
        <taxon>Chelicerata</taxon>
        <taxon>Arachnida</taxon>
        <taxon>Acari</taxon>
        <taxon>Parasitiformes</taxon>
        <taxon>Mesostigmata</taxon>
        <taxon>Gamasina</taxon>
        <taxon>Dermanyssoidea</taxon>
        <taxon>Varroidae</taxon>
        <taxon>Varroa</taxon>
    </lineage>
</organism>
<keyword evidence="3" id="KW-1185">Reference proteome</keyword>
<dbReference type="PANTHER" id="PTHR10334">
    <property type="entry name" value="CYSTEINE-RICH SECRETORY PROTEIN-RELATED"/>
    <property type="match status" value="1"/>
</dbReference>
<dbReference type="RefSeq" id="XP_022668276.1">
    <property type="nucleotide sequence ID" value="XM_022812541.1"/>
</dbReference>
<evidence type="ECO:0000313" key="3">
    <source>
        <dbReference type="Proteomes" id="UP000594260"/>
    </source>
</evidence>
<dbReference type="PRINTS" id="PR00838">
    <property type="entry name" value="V5ALLERGEN"/>
</dbReference>
<dbReference type="OrthoDB" id="414826at2759"/>
<dbReference type="OMA" id="HHDNVIP"/>
<dbReference type="Gene3D" id="3.40.33.10">
    <property type="entry name" value="CAP"/>
    <property type="match status" value="1"/>
</dbReference>
<dbReference type="EnsemblMetazoa" id="XM_022812541">
    <property type="protein sequence ID" value="XP_022668276"/>
    <property type="gene ID" value="LOC111253313"/>
</dbReference>
<dbReference type="PRINTS" id="PR00837">
    <property type="entry name" value="V5TPXLIKE"/>
</dbReference>
<reference evidence="2" key="1">
    <citation type="submission" date="2021-01" db="UniProtKB">
        <authorList>
            <consortium name="EnsemblMetazoa"/>
        </authorList>
    </citation>
    <scope>IDENTIFICATION</scope>
</reference>
<evidence type="ECO:0000259" key="1">
    <source>
        <dbReference type="SMART" id="SM00198"/>
    </source>
</evidence>
<dbReference type="Pfam" id="PF00188">
    <property type="entry name" value="CAP"/>
    <property type="match status" value="1"/>
</dbReference>
<protein>
    <recommendedName>
        <fullName evidence="1">SCP domain-containing protein</fullName>
    </recommendedName>
</protein>
<dbReference type="InterPro" id="IPR014044">
    <property type="entry name" value="CAP_dom"/>
</dbReference>
<dbReference type="SMART" id="SM00198">
    <property type="entry name" value="SCP"/>
    <property type="match status" value="1"/>
</dbReference>
<dbReference type="InterPro" id="IPR002413">
    <property type="entry name" value="V5_allergen-like"/>
</dbReference>
<dbReference type="RefSeq" id="XP_022668277.1">
    <property type="nucleotide sequence ID" value="XM_022812542.1"/>
</dbReference>
<dbReference type="KEGG" id="vde:111253313"/>
<proteinExistence type="predicted"/>
<dbReference type="CDD" id="cd05380">
    <property type="entry name" value="CAP_euk"/>
    <property type="match status" value="1"/>
</dbReference>
<accession>A0A7M7KSQ0</accession>
<dbReference type="FunCoup" id="A0A7M7KSQ0">
    <property type="interactions" value="4"/>
</dbReference>
<dbReference type="Proteomes" id="UP000594260">
    <property type="component" value="Unplaced"/>
</dbReference>
<evidence type="ECO:0000313" key="2">
    <source>
        <dbReference type="EnsemblMetazoa" id="XP_022668276"/>
    </source>
</evidence>
<name>A0A7M7KSQ0_VARDE</name>
<dbReference type="SUPFAM" id="SSF55797">
    <property type="entry name" value="PR-1-like"/>
    <property type="match status" value="1"/>
</dbReference>
<sequence length="362" mass="41278">MGLQTLRTDVIGAFLTFAIYFSQAHFTCLQSSTYAGHITCQRRNPYCQIVDDHRLDGQERQEILLAHNRIRREAAKGFLRRYGLPAAANMKKLEWDDDLANNAQAHVEVTCKLKHDHPNQRTTGSYSDVGQNIYITEVWNQKLEPDTWGVVVEELWGHEEAAKLHTNSFGRRLTLQKHDLKSIGHLTQLLWAETEKVGCGKIVFEGTNGATSDLRTCDYGEGGNVIGGKMYIEGVACSACPDSHPYCDDGLCSRIPGYGPTHYSYTQSTDQSYAPSYQPAIQPRRTSFWLAAPARRFYAATNTAHYYTNSRNSLTRYNPYVQRHQLPQYDQNTHIYQGYTVLQRKRRRTISSDRGQRRTSIL</sequence>
<dbReference type="GeneID" id="111253313"/>